<evidence type="ECO:0000313" key="2">
    <source>
        <dbReference type="Ensembl" id="ENSMUSP00000135341.2"/>
    </source>
</evidence>
<reference evidence="2 4" key="1">
    <citation type="journal article" date="2009" name="PLoS Biol.">
        <title>Lineage-specific biology revealed by a finished genome assembly of the mouse.</title>
        <authorList>
            <consortium name="Mouse Genome Sequencing Consortium"/>
            <person name="Church D.M."/>
            <person name="Goodstadt L."/>
            <person name="Hillier L.W."/>
            <person name="Zody M.C."/>
            <person name="Goldstein S."/>
            <person name="She X."/>
            <person name="Bult C.J."/>
            <person name="Agarwala R."/>
            <person name="Cherry J.L."/>
            <person name="DiCuccio M."/>
            <person name="Hlavina W."/>
            <person name="Kapustin Y."/>
            <person name="Meric P."/>
            <person name="Maglott D."/>
            <person name="Birtle Z."/>
            <person name="Marques A.C."/>
            <person name="Graves T."/>
            <person name="Zhou S."/>
            <person name="Teague B."/>
            <person name="Potamousis K."/>
            <person name="Churas C."/>
            <person name="Place M."/>
            <person name="Herschleb J."/>
            <person name="Runnheim R."/>
            <person name="Forrest D."/>
            <person name="Amos-Landgraf J."/>
            <person name="Schwartz D.C."/>
            <person name="Cheng Z."/>
            <person name="Lindblad-Toh K."/>
            <person name="Eichler E.E."/>
            <person name="Ponting C.P."/>
        </authorList>
    </citation>
    <scope>NUCLEOTIDE SEQUENCE [LARGE SCALE GENOMIC DNA]</scope>
    <source>
        <strain evidence="2 4">C57BL/6J</strain>
    </source>
</reference>
<organism evidence="2 4">
    <name type="scientific">Mus musculus</name>
    <name type="common">Mouse</name>
    <dbReference type="NCBI Taxonomy" id="10090"/>
    <lineage>
        <taxon>Eukaryota</taxon>
        <taxon>Metazoa</taxon>
        <taxon>Chordata</taxon>
        <taxon>Craniata</taxon>
        <taxon>Vertebrata</taxon>
        <taxon>Euteleostomi</taxon>
        <taxon>Mammalia</taxon>
        <taxon>Eutheria</taxon>
        <taxon>Euarchontoglires</taxon>
        <taxon>Glires</taxon>
        <taxon>Rodentia</taxon>
        <taxon>Myomorpha</taxon>
        <taxon>Muroidea</taxon>
        <taxon>Muridae</taxon>
        <taxon>Murinae</taxon>
        <taxon>Mus</taxon>
        <taxon>Mus</taxon>
    </lineage>
</organism>
<dbReference type="Proteomes" id="UP000000589">
    <property type="component" value="Chromosome 17"/>
</dbReference>
<dbReference type="Bgee" id="ENSMUSG00000052752">
    <property type="expression patterns" value="Expressed in embryonic brain and 269 other cell types or tissues"/>
</dbReference>
<reference evidence="2 4" key="2">
    <citation type="journal article" date="2011" name="PLoS Biol.">
        <title>Modernizing reference genome assemblies.</title>
        <authorList>
            <person name="Church D.M."/>
            <person name="Schneider V.A."/>
            <person name="Graves T."/>
            <person name="Auger K."/>
            <person name="Cunningham F."/>
            <person name="Bouk N."/>
            <person name="Chen H.C."/>
            <person name="Agarwala R."/>
            <person name="McLaren W.M."/>
            <person name="Ritchie G.R."/>
            <person name="Albracht D."/>
            <person name="Kremitzki M."/>
            <person name="Rock S."/>
            <person name="Kotkiewicz H."/>
            <person name="Kremitzki C."/>
            <person name="Wollam A."/>
            <person name="Trani L."/>
            <person name="Fulton L."/>
            <person name="Fulton R."/>
            <person name="Matthews L."/>
            <person name="Whitehead S."/>
            <person name="Chow W."/>
            <person name="Torrance J."/>
            <person name="Dunn M."/>
            <person name="Harden G."/>
            <person name="Threadgold G."/>
            <person name="Wood J."/>
            <person name="Collins J."/>
            <person name="Heath P."/>
            <person name="Griffiths G."/>
            <person name="Pelan S."/>
            <person name="Grafham D."/>
            <person name="Eichler E.E."/>
            <person name="Weinstock G."/>
            <person name="Mardis E.R."/>
            <person name="Wilson R.K."/>
            <person name="Howe K."/>
            <person name="Flicek P."/>
            <person name="Hubbard T."/>
        </authorList>
    </citation>
    <scope>NUCLEOTIDE SEQUENCE [LARGE SCALE GENOMIC DNA]</scope>
    <source>
        <strain evidence="2 4">C57BL/6J</strain>
    </source>
</reference>
<dbReference type="VEuPathDB" id="HostDB:ENSMUSG00000052752"/>
<name>H3BKC9_MOUSE</name>
<dbReference type="Ensembl" id="ENSMUST00000177401.8">
    <property type="protein sequence ID" value="ENSMUSP00000135341.2"/>
    <property type="gene ID" value="ENSMUSG00000052752.16"/>
</dbReference>
<protein>
    <submittedName>
        <fullName evidence="2">TNF receptor-associated factor 7</fullName>
    </submittedName>
</protein>
<dbReference type="AlphaFoldDB" id="H3BKC9"/>
<proteinExistence type="predicted"/>
<reference evidence="2" key="3">
    <citation type="submission" date="2025-08" db="UniProtKB">
        <authorList>
            <consortium name="Ensembl"/>
        </authorList>
    </citation>
    <scope>IDENTIFICATION</scope>
    <source>
        <strain evidence="2">C57BL/6J</strain>
    </source>
</reference>
<dbReference type="AGR" id="MGI:3042141"/>
<reference evidence="2" key="4">
    <citation type="submission" date="2025-09" db="UniProtKB">
        <authorList>
            <consortium name="Ensembl"/>
        </authorList>
    </citation>
    <scope>IDENTIFICATION</scope>
    <source>
        <strain evidence="2">C57BL/6J</strain>
    </source>
</reference>
<keyword evidence="4" id="KW-1185">Reference proteome</keyword>
<accession>H3BKC9</accession>
<evidence type="ECO:0000256" key="1">
    <source>
        <dbReference type="SAM" id="MobiDB-lite"/>
    </source>
</evidence>
<dbReference type="GeneTree" id="ENSGT00940000157022"/>
<evidence type="ECO:0000313" key="3">
    <source>
        <dbReference type="MGI" id="MGI:3042141"/>
    </source>
</evidence>
<dbReference type="ExpressionAtlas" id="H3BKC9">
    <property type="expression patterns" value="baseline and differential"/>
</dbReference>
<gene>
    <name evidence="2 3" type="primary">Traf7</name>
</gene>
<sequence>MSSAKSARYDRFSGGPANLPSSDSSGDGNNLWAYLFDRHYHHQSS</sequence>
<dbReference type="MGI" id="MGI:3042141">
    <property type="gene designation" value="Traf7"/>
</dbReference>
<dbReference type="Antibodypedia" id="23591">
    <property type="antibodies" value="176 antibodies from 29 providers"/>
</dbReference>
<feature type="region of interest" description="Disordered" evidence="1">
    <location>
        <begin position="1"/>
        <end position="26"/>
    </location>
</feature>
<evidence type="ECO:0000313" key="4">
    <source>
        <dbReference type="Proteomes" id="UP000000589"/>
    </source>
</evidence>